<evidence type="ECO:0000313" key="14">
    <source>
        <dbReference type="Proteomes" id="UP001164794"/>
    </source>
</evidence>
<keyword evidence="10" id="KW-0998">Cell outer membrane</keyword>
<evidence type="ECO:0000256" key="8">
    <source>
        <dbReference type="ARBA" id="ARBA00023114"/>
    </source>
</evidence>
<dbReference type="InterPro" id="IPR023614">
    <property type="entry name" value="Porin_dom_sf"/>
</dbReference>
<feature type="signal peptide" evidence="11">
    <location>
        <begin position="1"/>
        <end position="20"/>
    </location>
</feature>
<evidence type="ECO:0000256" key="2">
    <source>
        <dbReference type="ARBA" id="ARBA00011233"/>
    </source>
</evidence>
<keyword evidence="14" id="KW-1185">Reference proteome</keyword>
<dbReference type="SUPFAM" id="SSF56935">
    <property type="entry name" value="Porins"/>
    <property type="match status" value="1"/>
</dbReference>
<protein>
    <submittedName>
        <fullName evidence="13">Porin</fullName>
    </submittedName>
</protein>
<accession>A0ABY7JKY5</accession>
<dbReference type="Gene3D" id="2.40.160.10">
    <property type="entry name" value="Porin"/>
    <property type="match status" value="1"/>
</dbReference>
<dbReference type="InterPro" id="IPR001702">
    <property type="entry name" value="Porin_Gram-ve"/>
</dbReference>
<dbReference type="InterPro" id="IPR033900">
    <property type="entry name" value="Gram_neg_porin_domain"/>
</dbReference>
<dbReference type="RefSeq" id="WP_269264556.1">
    <property type="nucleotide sequence ID" value="NZ_CP098248.1"/>
</dbReference>
<evidence type="ECO:0000256" key="5">
    <source>
        <dbReference type="ARBA" id="ARBA00022692"/>
    </source>
</evidence>
<dbReference type="Pfam" id="PF13609">
    <property type="entry name" value="Porin_4"/>
    <property type="match status" value="1"/>
</dbReference>
<evidence type="ECO:0000256" key="9">
    <source>
        <dbReference type="ARBA" id="ARBA00023136"/>
    </source>
</evidence>
<evidence type="ECO:0000256" key="11">
    <source>
        <dbReference type="SAM" id="SignalP"/>
    </source>
</evidence>
<dbReference type="InterPro" id="IPR002299">
    <property type="entry name" value="Porin_Neis"/>
</dbReference>
<keyword evidence="7" id="KW-0406">Ion transport</keyword>
<dbReference type="PRINTS" id="PR00184">
    <property type="entry name" value="NEISSPPORIN"/>
</dbReference>
<keyword evidence="8" id="KW-0626">Porin</keyword>
<comment type="subunit">
    <text evidence="2">Homotrimer.</text>
</comment>
<keyword evidence="9" id="KW-0472">Membrane</keyword>
<evidence type="ECO:0000256" key="3">
    <source>
        <dbReference type="ARBA" id="ARBA00022448"/>
    </source>
</evidence>
<keyword evidence="4" id="KW-1134">Transmembrane beta strand</keyword>
<feature type="domain" description="Porin" evidence="12">
    <location>
        <begin position="7"/>
        <end position="366"/>
    </location>
</feature>
<evidence type="ECO:0000256" key="7">
    <source>
        <dbReference type="ARBA" id="ARBA00023065"/>
    </source>
</evidence>
<sequence length="391" mass="42781">MKKTLIALAVLGAAAGVAHAQSNVTIYGIVDTGFIKKSGHDVEMGENVNNRLGFRGVEDLGGGMKATFELERRFNLNDGTLKKSDKDWDGAANVGLKGDSWGAVRLGRVNELTTETIRKFDPFYQYGVGAMLEGNQRSPRIDNTIRYDSPNWSGFHFGASYSLGGNTDKDSIDGMAYESDGSEDPSKFTGMASVKEAGADNDGYAIMLGYDNGPLALVGNWSRLADSRKSSVWNLGAAYRFGPAKVELVYQQTKDKGWANGERSNWNDNGSAFGKWVAHEYNDTQLVGGDTAVNIDSITEKQWLLGLEWKLGPGRLNASAQWMEVEANGGMHISDKDIYKYAIGYTYDLSKRTAIYGNVAYTDYDDENVARLYGDTDDGTYGVQVGITHKF</sequence>
<evidence type="ECO:0000256" key="1">
    <source>
        <dbReference type="ARBA" id="ARBA00004571"/>
    </source>
</evidence>
<evidence type="ECO:0000259" key="12">
    <source>
        <dbReference type="Pfam" id="PF13609"/>
    </source>
</evidence>
<dbReference type="PANTHER" id="PTHR34501">
    <property type="entry name" value="PROTEIN YDDL-RELATED"/>
    <property type="match status" value="1"/>
</dbReference>
<keyword evidence="5" id="KW-0812">Transmembrane</keyword>
<evidence type="ECO:0000313" key="13">
    <source>
        <dbReference type="EMBL" id="WAV97085.1"/>
    </source>
</evidence>
<keyword evidence="3" id="KW-0813">Transport</keyword>
<dbReference type="PANTHER" id="PTHR34501:SF9">
    <property type="entry name" value="MAJOR OUTER MEMBRANE PROTEIN P.IA"/>
    <property type="match status" value="1"/>
</dbReference>
<evidence type="ECO:0000256" key="10">
    <source>
        <dbReference type="ARBA" id="ARBA00023237"/>
    </source>
</evidence>
<dbReference type="InterPro" id="IPR050298">
    <property type="entry name" value="Gram-neg_bact_OMP"/>
</dbReference>
<evidence type="ECO:0000256" key="4">
    <source>
        <dbReference type="ARBA" id="ARBA00022452"/>
    </source>
</evidence>
<feature type="chain" id="PRO_5046369147" evidence="11">
    <location>
        <begin position="21"/>
        <end position="391"/>
    </location>
</feature>
<dbReference type="Proteomes" id="UP001164794">
    <property type="component" value="Chromosome"/>
</dbReference>
<gene>
    <name evidence="13" type="ORF">NB645_09920</name>
</gene>
<reference evidence="13" key="1">
    <citation type="journal article" date="2022" name="Front. Microbiol.">
        <title>New perspectives on an old grouping: The genomic and phenotypic variability of Oxalobacter formigenes and the implications for calcium oxalate stone prevention.</title>
        <authorList>
            <person name="Chmiel J.A."/>
            <person name="Carr C."/>
            <person name="Stuivenberg G.A."/>
            <person name="Venema R."/>
            <person name="Chanyi R.M."/>
            <person name="Al K.F."/>
            <person name="Giguere D."/>
            <person name="Say H."/>
            <person name="Akouris P.P."/>
            <person name="Dominguez Romero S.A."/>
            <person name="Kwong A."/>
            <person name="Tai V."/>
            <person name="Koval S.F."/>
            <person name="Razvi H."/>
            <person name="Bjazevic J."/>
            <person name="Burton J.P."/>
        </authorList>
    </citation>
    <scope>NUCLEOTIDE SEQUENCE</scope>
    <source>
        <strain evidence="13">HOxNP-1</strain>
    </source>
</reference>
<dbReference type="PRINTS" id="PR00182">
    <property type="entry name" value="ECOLNEIPORIN"/>
</dbReference>
<dbReference type="CDD" id="cd00342">
    <property type="entry name" value="gram_neg_porins"/>
    <property type="match status" value="1"/>
</dbReference>
<comment type="subcellular location">
    <subcellularLocation>
        <location evidence="1">Cell outer membrane</location>
        <topology evidence="1">Multi-pass membrane protein</topology>
    </subcellularLocation>
</comment>
<proteinExistence type="predicted"/>
<organism evidence="13 14">
    <name type="scientific">Oxalobacter aliiformigenes</name>
    <dbReference type="NCBI Taxonomy" id="2946593"/>
    <lineage>
        <taxon>Bacteria</taxon>
        <taxon>Pseudomonadati</taxon>
        <taxon>Pseudomonadota</taxon>
        <taxon>Betaproteobacteria</taxon>
        <taxon>Burkholderiales</taxon>
        <taxon>Oxalobacteraceae</taxon>
        <taxon>Oxalobacter</taxon>
    </lineage>
</organism>
<dbReference type="EMBL" id="CP098248">
    <property type="protein sequence ID" value="WAV97085.1"/>
    <property type="molecule type" value="Genomic_DNA"/>
</dbReference>
<evidence type="ECO:0000256" key="6">
    <source>
        <dbReference type="ARBA" id="ARBA00022729"/>
    </source>
</evidence>
<name>A0ABY7JKY5_9BURK</name>
<keyword evidence="6 11" id="KW-0732">Signal</keyword>